<dbReference type="SUPFAM" id="SSF52402">
    <property type="entry name" value="Adenine nucleotide alpha hydrolases-like"/>
    <property type="match status" value="1"/>
</dbReference>
<comment type="similarity">
    <text evidence="8 11">Belongs to the QueC family.</text>
</comment>
<dbReference type="EMBL" id="CP036280">
    <property type="protein sequence ID" value="QDU70678.1"/>
    <property type="molecule type" value="Genomic_DNA"/>
</dbReference>
<feature type="binding site" evidence="11">
    <location>
        <position position="217"/>
    </location>
    <ligand>
        <name>Zn(2+)</name>
        <dbReference type="ChEBI" id="CHEBI:29105"/>
    </ligand>
</feature>
<dbReference type="KEGG" id="mcad:Pan265_05080"/>
<keyword evidence="13" id="KW-1185">Reference proteome</keyword>
<evidence type="ECO:0000256" key="2">
    <source>
        <dbReference type="ARBA" id="ARBA00022598"/>
    </source>
</evidence>
<dbReference type="HAMAP" id="MF_01633">
    <property type="entry name" value="QueC"/>
    <property type="match status" value="1"/>
</dbReference>
<name>A0A518BUL9_9BACT</name>
<evidence type="ECO:0000313" key="13">
    <source>
        <dbReference type="Proteomes" id="UP000320386"/>
    </source>
</evidence>
<reference evidence="12 13" key="1">
    <citation type="submission" date="2019-02" db="EMBL/GenBank/DDBJ databases">
        <title>Deep-cultivation of Planctomycetes and their phenomic and genomic characterization uncovers novel biology.</title>
        <authorList>
            <person name="Wiegand S."/>
            <person name="Jogler M."/>
            <person name="Boedeker C."/>
            <person name="Pinto D."/>
            <person name="Vollmers J."/>
            <person name="Rivas-Marin E."/>
            <person name="Kohn T."/>
            <person name="Peeters S.H."/>
            <person name="Heuer A."/>
            <person name="Rast P."/>
            <person name="Oberbeckmann S."/>
            <person name="Bunk B."/>
            <person name="Jeske O."/>
            <person name="Meyerdierks A."/>
            <person name="Storesund J.E."/>
            <person name="Kallscheuer N."/>
            <person name="Luecker S."/>
            <person name="Lage O.M."/>
            <person name="Pohl T."/>
            <person name="Merkel B.J."/>
            <person name="Hornburger P."/>
            <person name="Mueller R.-W."/>
            <person name="Bruemmer F."/>
            <person name="Labrenz M."/>
            <person name="Spormann A.M."/>
            <person name="Op den Camp H."/>
            <person name="Overmann J."/>
            <person name="Amann R."/>
            <person name="Jetten M.S.M."/>
            <person name="Mascher T."/>
            <person name="Medema M.H."/>
            <person name="Devos D.P."/>
            <person name="Kaster A.-K."/>
            <person name="Ovreas L."/>
            <person name="Rohde M."/>
            <person name="Galperin M.Y."/>
            <person name="Jogler C."/>
        </authorList>
    </citation>
    <scope>NUCLEOTIDE SEQUENCE [LARGE SCALE GENOMIC DNA]</scope>
    <source>
        <strain evidence="12 13">Pan265</strain>
    </source>
</reference>
<dbReference type="AlphaFoldDB" id="A0A518BUL9"/>
<dbReference type="InterPro" id="IPR014729">
    <property type="entry name" value="Rossmann-like_a/b/a_fold"/>
</dbReference>
<dbReference type="PIRSF" id="PIRSF006293">
    <property type="entry name" value="ExsB"/>
    <property type="match status" value="1"/>
</dbReference>
<dbReference type="PANTHER" id="PTHR42914:SF1">
    <property type="entry name" value="7-CYANO-7-DEAZAGUANINE SYNTHASE"/>
    <property type="match status" value="1"/>
</dbReference>
<dbReference type="OrthoDB" id="9789567at2"/>
<evidence type="ECO:0000256" key="8">
    <source>
        <dbReference type="ARBA" id="ARBA00037993"/>
    </source>
</evidence>
<evidence type="ECO:0000256" key="10">
    <source>
        <dbReference type="ARBA" id="ARBA00047890"/>
    </source>
</evidence>
<dbReference type="GO" id="GO:0008616">
    <property type="term" value="P:tRNA queuosine(34) biosynthetic process"/>
    <property type="evidence" value="ECO:0007669"/>
    <property type="project" value="UniProtKB-UniRule"/>
</dbReference>
<comment type="catalytic activity">
    <reaction evidence="10 11">
        <text>7-carboxy-7-carbaguanine + NH4(+) + 2 ATP = 7-cyano-7-carbaguanine + 2 AMP + 2 diphosphate + 2 H(+)</text>
        <dbReference type="Rhea" id="RHEA:27982"/>
        <dbReference type="ChEBI" id="CHEBI:15378"/>
        <dbReference type="ChEBI" id="CHEBI:28938"/>
        <dbReference type="ChEBI" id="CHEBI:30616"/>
        <dbReference type="ChEBI" id="CHEBI:33019"/>
        <dbReference type="ChEBI" id="CHEBI:45075"/>
        <dbReference type="ChEBI" id="CHEBI:61036"/>
        <dbReference type="ChEBI" id="CHEBI:456215"/>
        <dbReference type="EC" id="6.3.4.20"/>
    </reaction>
</comment>
<dbReference type="CDD" id="cd01995">
    <property type="entry name" value="QueC-like"/>
    <property type="match status" value="1"/>
</dbReference>
<dbReference type="GO" id="GO:0008270">
    <property type="term" value="F:zinc ion binding"/>
    <property type="evidence" value="ECO:0007669"/>
    <property type="project" value="UniProtKB-UniRule"/>
</dbReference>
<evidence type="ECO:0000256" key="3">
    <source>
        <dbReference type="ARBA" id="ARBA00022723"/>
    </source>
</evidence>
<comment type="function">
    <text evidence="11">Catalyzes the ATP-dependent conversion of 7-carboxy-7-deazaguanine (CDG) to 7-cyano-7-deazaguanine (preQ(0)).</text>
</comment>
<evidence type="ECO:0000313" key="12">
    <source>
        <dbReference type="EMBL" id="QDU70678.1"/>
    </source>
</evidence>
<feature type="binding site" evidence="11">
    <location>
        <begin position="12"/>
        <end position="22"/>
    </location>
    <ligand>
        <name>ATP</name>
        <dbReference type="ChEBI" id="CHEBI:30616"/>
    </ligand>
</feature>
<sequence>MVDDRPPAVVLLSGGLDSATVLAMARDDGFAAHALSFDYGQRHRAELIAAALQAERGGAASHRVATIDLRAFGGSALTSDLAVPKDRDPEASGDEIPVTYVPARNTIFLSFALGLAEVLGARDVYLGVNAVDYSGYPDCRPAYIEAFGSMANLATRAGVESPDGSWLRIHAPLIEWSKVAIIRRGLELGVDYGLTHSCYDPVADAGRALGCRPCEHCDACLIRQRAFEELGGRDPALG</sequence>
<comment type="cofactor">
    <cofactor evidence="11">
        <name>Zn(2+)</name>
        <dbReference type="ChEBI" id="CHEBI:29105"/>
    </cofactor>
    <text evidence="11">Binds 1 zinc ion per subunit.</text>
</comment>
<dbReference type="Pfam" id="PF06508">
    <property type="entry name" value="QueC"/>
    <property type="match status" value="1"/>
</dbReference>
<evidence type="ECO:0000256" key="4">
    <source>
        <dbReference type="ARBA" id="ARBA00022741"/>
    </source>
</evidence>
<dbReference type="Proteomes" id="UP000320386">
    <property type="component" value="Chromosome"/>
</dbReference>
<evidence type="ECO:0000256" key="6">
    <source>
        <dbReference type="ARBA" id="ARBA00022833"/>
    </source>
</evidence>
<dbReference type="EC" id="6.3.4.20" evidence="9 11"/>
<dbReference type="UniPathway" id="UPA00391"/>
<keyword evidence="4 11" id="KW-0547">Nucleotide-binding</keyword>
<dbReference type="PANTHER" id="PTHR42914">
    <property type="entry name" value="7-CYANO-7-DEAZAGUANINE SYNTHASE"/>
    <property type="match status" value="1"/>
</dbReference>
<dbReference type="Gene3D" id="3.40.50.620">
    <property type="entry name" value="HUPs"/>
    <property type="match status" value="1"/>
</dbReference>
<accession>A0A518BUL9</accession>
<dbReference type="InterPro" id="IPR018317">
    <property type="entry name" value="QueC"/>
</dbReference>
<dbReference type="GO" id="GO:0005524">
    <property type="term" value="F:ATP binding"/>
    <property type="evidence" value="ECO:0007669"/>
    <property type="project" value="UniProtKB-UniRule"/>
</dbReference>
<proteinExistence type="inferred from homology"/>
<evidence type="ECO:0000256" key="11">
    <source>
        <dbReference type="HAMAP-Rule" id="MF_01633"/>
    </source>
</evidence>
<protein>
    <recommendedName>
        <fullName evidence="9 11">7-cyano-7-deazaguanine synthase</fullName>
        <ecNumber evidence="9 11">6.3.4.20</ecNumber>
    </recommendedName>
    <alternativeName>
        <fullName evidence="11">7-cyano-7-carbaguanine synthase</fullName>
    </alternativeName>
    <alternativeName>
        <fullName evidence="11">PreQ(0) synthase</fullName>
    </alternativeName>
    <alternativeName>
        <fullName evidence="11">Queuosine biosynthesis protein QueC</fullName>
    </alternativeName>
</protein>
<gene>
    <name evidence="12" type="primary">queC_1</name>
    <name evidence="11" type="synonym">queC</name>
    <name evidence="12" type="ORF">Pan265_05080</name>
</gene>
<feature type="binding site" evidence="11">
    <location>
        <position position="220"/>
    </location>
    <ligand>
        <name>Zn(2+)</name>
        <dbReference type="ChEBI" id="CHEBI:29105"/>
    </ligand>
</feature>
<organism evidence="12 13">
    <name type="scientific">Mucisphaera calidilacus</name>
    <dbReference type="NCBI Taxonomy" id="2527982"/>
    <lineage>
        <taxon>Bacteria</taxon>
        <taxon>Pseudomonadati</taxon>
        <taxon>Planctomycetota</taxon>
        <taxon>Phycisphaerae</taxon>
        <taxon>Phycisphaerales</taxon>
        <taxon>Phycisphaeraceae</taxon>
        <taxon>Mucisphaera</taxon>
    </lineage>
</organism>
<keyword evidence="2 11" id="KW-0436">Ligase</keyword>
<keyword evidence="6 11" id="KW-0862">Zinc</keyword>
<feature type="binding site" evidence="11">
    <location>
        <position position="214"/>
    </location>
    <ligand>
        <name>Zn(2+)</name>
        <dbReference type="ChEBI" id="CHEBI:29105"/>
    </ligand>
</feature>
<evidence type="ECO:0000256" key="9">
    <source>
        <dbReference type="ARBA" id="ARBA00039149"/>
    </source>
</evidence>
<dbReference type="NCBIfam" id="TIGR00364">
    <property type="entry name" value="7-cyano-7-deazaguanine synthase QueC"/>
    <property type="match status" value="1"/>
</dbReference>
<keyword evidence="3 11" id="KW-0479">Metal-binding</keyword>
<keyword evidence="7 11" id="KW-0067">ATP-binding</keyword>
<dbReference type="GO" id="GO:0016879">
    <property type="term" value="F:ligase activity, forming carbon-nitrogen bonds"/>
    <property type="evidence" value="ECO:0007669"/>
    <property type="project" value="UniProtKB-UniRule"/>
</dbReference>
<evidence type="ECO:0000256" key="1">
    <source>
        <dbReference type="ARBA" id="ARBA00005061"/>
    </source>
</evidence>
<dbReference type="RefSeq" id="WP_145444831.1">
    <property type="nucleotide sequence ID" value="NZ_CP036280.1"/>
</dbReference>
<evidence type="ECO:0000256" key="5">
    <source>
        <dbReference type="ARBA" id="ARBA00022785"/>
    </source>
</evidence>
<feature type="binding site" evidence="11">
    <location>
        <position position="198"/>
    </location>
    <ligand>
        <name>Zn(2+)</name>
        <dbReference type="ChEBI" id="CHEBI:29105"/>
    </ligand>
</feature>
<comment type="pathway">
    <text evidence="1 11">Purine metabolism; 7-cyano-7-deazaguanine biosynthesis.</text>
</comment>
<evidence type="ECO:0000256" key="7">
    <source>
        <dbReference type="ARBA" id="ARBA00022840"/>
    </source>
</evidence>
<keyword evidence="5 11" id="KW-0671">Queuosine biosynthesis</keyword>